<dbReference type="EMBL" id="BPPX01000012">
    <property type="protein sequence ID" value="GJC83469.1"/>
    <property type="molecule type" value="Genomic_DNA"/>
</dbReference>
<comment type="caution">
    <text evidence="1">The sequence shown here is derived from an EMBL/GenBank/DDBJ whole genome shotgun (WGS) entry which is preliminary data.</text>
</comment>
<proteinExistence type="predicted"/>
<evidence type="ECO:0000313" key="1">
    <source>
        <dbReference type="EMBL" id="GJC83469.1"/>
    </source>
</evidence>
<sequence>MLRAARGFIVVDSVLGYPMKTYCKTFHTYANENYCGPLMRARSSLDFTSIVLDDYGLRVSV</sequence>
<gene>
    <name evidence="1" type="ORF">ColLi_06307</name>
</gene>
<organism evidence="1 2">
    <name type="scientific">Colletotrichum liriopes</name>
    <dbReference type="NCBI Taxonomy" id="708192"/>
    <lineage>
        <taxon>Eukaryota</taxon>
        <taxon>Fungi</taxon>
        <taxon>Dikarya</taxon>
        <taxon>Ascomycota</taxon>
        <taxon>Pezizomycotina</taxon>
        <taxon>Sordariomycetes</taxon>
        <taxon>Hypocreomycetidae</taxon>
        <taxon>Glomerellales</taxon>
        <taxon>Glomerellaceae</taxon>
        <taxon>Colletotrichum</taxon>
        <taxon>Colletotrichum spaethianum species complex</taxon>
    </lineage>
</organism>
<evidence type="ECO:0000313" key="2">
    <source>
        <dbReference type="Proteomes" id="UP001055172"/>
    </source>
</evidence>
<dbReference type="AlphaFoldDB" id="A0AA37LSQ1"/>
<accession>A0AA37LSQ1</accession>
<keyword evidence="2" id="KW-1185">Reference proteome</keyword>
<dbReference type="Proteomes" id="UP001055172">
    <property type="component" value="Unassembled WGS sequence"/>
</dbReference>
<protein>
    <submittedName>
        <fullName evidence="1">Uncharacterized protein</fullName>
    </submittedName>
</protein>
<reference evidence="1 2" key="1">
    <citation type="submission" date="2021-07" db="EMBL/GenBank/DDBJ databases">
        <title>Genome data of Colletotrichum spaethianum.</title>
        <authorList>
            <person name="Utami Y.D."/>
            <person name="Hiruma K."/>
        </authorList>
    </citation>
    <scope>NUCLEOTIDE SEQUENCE [LARGE SCALE GENOMIC DNA]</scope>
    <source>
        <strain evidence="1 2">MAFF 242679</strain>
    </source>
</reference>
<name>A0AA37LSQ1_9PEZI</name>